<evidence type="ECO:0000256" key="2">
    <source>
        <dbReference type="SAM" id="Phobius"/>
    </source>
</evidence>
<evidence type="ECO:0000313" key="5">
    <source>
        <dbReference type="Proteomes" id="UP000287352"/>
    </source>
</evidence>
<feature type="compositionally biased region" description="Pro residues" evidence="1">
    <location>
        <begin position="293"/>
        <end position="306"/>
    </location>
</feature>
<keyword evidence="2" id="KW-1133">Transmembrane helix</keyword>
<dbReference type="InterPro" id="IPR052710">
    <property type="entry name" value="CAAX_protease"/>
</dbReference>
<organism evidence="4 5">
    <name type="scientific">Tengunoibacter tsumagoiensis</name>
    <dbReference type="NCBI Taxonomy" id="2014871"/>
    <lineage>
        <taxon>Bacteria</taxon>
        <taxon>Bacillati</taxon>
        <taxon>Chloroflexota</taxon>
        <taxon>Ktedonobacteria</taxon>
        <taxon>Ktedonobacterales</taxon>
        <taxon>Dictyobacteraceae</taxon>
        <taxon>Tengunoibacter</taxon>
    </lineage>
</organism>
<feature type="domain" description="CAAX prenyl protease 2/Lysostaphin resistance protein A-like" evidence="3">
    <location>
        <begin position="133"/>
        <end position="229"/>
    </location>
</feature>
<feature type="transmembrane region" description="Helical" evidence="2">
    <location>
        <begin position="189"/>
        <end position="211"/>
    </location>
</feature>
<accession>A0A402A3T8</accession>
<feature type="transmembrane region" description="Helical" evidence="2">
    <location>
        <begin position="74"/>
        <end position="93"/>
    </location>
</feature>
<feature type="transmembrane region" description="Helical" evidence="2">
    <location>
        <begin position="165"/>
        <end position="183"/>
    </location>
</feature>
<feature type="transmembrane region" description="Helical" evidence="2">
    <location>
        <begin position="218"/>
        <end position="239"/>
    </location>
</feature>
<name>A0A402A3T8_9CHLR</name>
<dbReference type="AlphaFoldDB" id="A0A402A3T8"/>
<dbReference type="PANTHER" id="PTHR36435:SF1">
    <property type="entry name" value="CAAX AMINO TERMINAL PROTEASE FAMILY PROTEIN"/>
    <property type="match status" value="1"/>
</dbReference>
<evidence type="ECO:0000256" key="1">
    <source>
        <dbReference type="SAM" id="MobiDB-lite"/>
    </source>
</evidence>
<dbReference type="Pfam" id="PF02517">
    <property type="entry name" value="Rce1-like"/>
    <property type="match status" value="1"/>
</dbReference>
<dbReference type="Proteomes" id="UP000287352">
    <property type="component" value="Unassembled WGS sequence"/>
</dbReference>
<keyword evidence="2" id="KW-0472">Membrane</keyword>
<dbReference type="InterPro" id="IPR003675">
    <property type="entry name" value="Rce1/LyrA-like_dom"/>
</dbReference>
<feature type="region of interest" description="Disordered" evidence="1">
    <location>
        <begin position="293"/>
        <end position="329"/>
    </location>
</feature>
<proteinExistence type="predicted"/>
<evidence type="ECO:0000313" key="4">
    <source>
        <dbReference type="EMBL" id="GCE13719.1"/>
    </source>
</evidence>
<dbReference type="EMBL" id="BIFR01000001">
    <property type="protein sequence ID" value="GCE13719.1"/>
    <property type="molecule type" value="Genomic_DNA"/>
</dbReference>
<dbReference type="PANTHER" id="PTHR36435">
    <property type="entry name" value="SLR1288 PROTEIN"/>
    <property type="match status" value="1"/>
</dbReference>
<comment type="caution">
    <text evidence="4">The sequence shown here is derived from an EMBL/GenBank/DDBJ whole genome shotgun (WGS) entry which is preliminary data.</text>
</comment>
<keyword evidence="2" id="KW-0812">Transmembrane</keyword>
<keyword evidence="5" id="KW-1185">Reference proteome</keyword>
<evidence type="ECO:0000259" key="3">
    <source>
        <dbReference type="Pfam" id="PF02517"/>
    </source>
</evidence>
<dbReference type="GO" id="GO:0080120">
    <property type="term" value="P:CAAX-box protein maturation"/>
    <property type="evidence" value="ECO:0007669"/>
    <property type="project" value="UniProtKB-ARBA"/>
</dbReference>
<feature type="transmembrane region" description="Helical" evidence="2">
    <location>
        <begin position="105"/>
        <end position="126"/>
    </location>
</feature>
<protein>
    <recommendedName>
        <fullName evidence="3">CAAX prenyl protease 2/Lysostaphin resistance protein A-like domain-containing protein</fullName>
    </recommendedName>
</protein>
<gene>
    <name evidence="4" type="ORF">KTT_35780</name>
</gene>
<dbReference type="OrthoDB" id="193898at2"/>
<feature type="transmembrane region" description="Helical" evidence="2">
    <location>
        <begin position="33"/>
        <end position="54"/>
    </location>
</feature>
<reference evidence="5" key="1">
    <citation type="submission" date="2018-12" db="EMBL/GenBank/DDBJ databases">
        <title>Tengunoibacter tsumagoiensis gen. nov., sp. nov., Dictyobacter kobayashii sp. nov., D. alpinus sp. nov., and D. joshuensis sp. nov. and description of Dictyobacteraceae fam. nov. within the order Ktedonobacterales isolated from Tengu-no-mugimeshi.</title>
        <authorList>
            <person name="Wang C.M."/>
            <person name="Zheng Y."/>
            <person name="Sakai Y."/>
            <person name="Toyoda A."/>
            <person name="Minakuchi Y."/>
            <person name="Abe K."/>
            <person name="Yokota A."/>
            <person name="Yabe S."/>
        </authorList>
    </citation>
    <scope>NUCLEOTIDE SEQUENCE [LARGE SCALE GENOMIC DNA]</scope>
    <source>
        <strain evidence="5">Uno3</strain>
    </source>
</reference>
<feature type="transmembrane region" description="Helical" evidence="2">
    <location>
        <begin position="132"/>
        <end position="153"/>
    </location>
</feature>
<sequence length="329" mass="35794">MQEPVSSFSPTSIDLLHRQRFTRLGRWAEHHPYLSAGSLFLLQLAFMRGLGFVLGPVVHTLHIPFLPANLLAEALYAAFVAIMISLLGWWTTTGFTRGLSTNQQVVLCIAPIALLALPVLCGLPTVTNKAPFTVILMSTALALLVGFAEEGFFRGILLSALLPKGIWLATLVSSLLFACVHLVNLSAGFTLNYVVGQLLLAFGTGILLAALRLRTTSIWPGILLHAIRDVGGLILLSTNPKLVQSVPLTEALIVNGVFCAFFILNGTILLRPRKIRELSIVYQLPTALQPARPIPPEDQPAIPPDNAPFQSQFPYDDPAFYSPLDQDTL</sequence>
<dbReference type="GO" id="GO:0004175">
    <property type="term" value="F:endopeptidase activity"/>
    <property type="evidence" value="ECO:0007669"/>
    <property type="project" value="UniProtKB-ARBA"/>
</dbReference>
<dbReference type="RefSeq" id="WP_126581223.1">
    <property type="nucleotide sequence ID" value="NZ_BIFR01000001.1"/>
</dbReference>
<feature type="transmembrane region" description="Helical" evidence="2">
    <location>
        <begin position="251"/>
        <end position="270"/>
    </location>
</feature>